<sequence>MLRRSHNETYVLLRNNAQKNRSFYRDFNKDDERVKLVSDVYDDNDDYDEDDEVFNIKSANRSLNDSGSPPWISSLNEFRFEWQNIKEKIEQLKAIQLEHLKQQNTSIFADEITTEKLKQYEEEIEQRCHELNIQFNRLHSILMHFKTLKSHSNSLKQTSSNPMISKILQNIFQNQVHLIVTLTQLFRSCQRVYVERRDEANKIDPEFVITFDTDRLIGLDEFDEDFTQLTKKNNLKSNNFDDDDDDNRKQIKSFQLQQQKQILLEENVDEYTLKHLKERENEMNTIQKSFVELNRLFQEVNALVIDQGSALDRIDYNLEQGKTRIEHGLFNLEKAHRNLNKSRKRKLILGTIIVLFLLFLFFVIRS</sequence>
<dbReference type="InterPro" id="IPR010989">
    <property type="entry name" value="SNARE"/>
</dbReference>
<accession>A0A834R2E5</accession>
<dbReference type="Pfam" id="PF05739">
    <property type="entry name" value="SNARE"/>
    <property type="match status" value="1"/>
</dbReference>
<evidence type="ECO:0000313" key="14">
    <source>
        <dbReference type="Proteomes" id="UP000070412"/>
    </source>
</evidence>
<evidence type="ECO:0000256" key="1">
    <source>
        <dbReference type="ARBA" id="ARBA00004409"/>
    </source>
</evidence>
<dbReference type="Gene3D" id="1.20.58.70">
    <property type="match status" value="1"/>
</dbReference>
<reference evidence="13" key="3">
    <citation type="submission" date="2022-06" db="UniProtKB">
        <authorList>
            <consortium name="EnsemblMetazoa"/>
        </authorList>
    </citation>
    <scope>IDENTIFICATION</scope>
</reference>
<dbReference type="EMBL" id="WVUK01000066">
    <property type="protein sequence ID" value="KAF7488450.1"/>
    <property type="molecule type" value="Genomic_DNA"/>
</dbReference>
<evidence type="ECO:0000313" key="12">
    <source>
        <dbReference type="EMBL" id="KAF7488450.1"/>
    </source>
</evidence>
<dbReference type="OrthoDB" id="10251371at2759"/>
<evidence type="ECO:0000256" key="10">
    <source>
        <dbReference type="SAM" id="Phobius"/>
    </source>
</evidence>
<keyword evidence="6 10" id="KW-1133">Transmembrane helix</keyword>
<keyword evidence="8" id="KW-0175">Coiled coil</keyword>
<evidence type="ECO:0000256" key="2">
    <source>
        <dbReference type="ARBA" id="ARBA00009063"/>
    </source>
</evidence>
<dbReference type="GO" id="GO:0006886">
    <property type="term" value="P:intracellular protein transport"/>
    <property type="evidence" value="ECO:0007669"/>
    <property type="project" value="TreeGrafter"/>
</dbReference>
<evidence type="ECO:0000256" key="5">
    <source>
        <dbReference type="ARBA" id="ARBA00022927"/>
    </source>
</evidence>
<keyword evidence="3" id="KW-0813">Transport</keyword>
<dbReference type="PANTHER" id="PTHR19957:SF83">
    <property type="entry name" value="SYNTAXIN-16"/>
    <property type="match status" value="1"/>
</dbReference>
<keyword evidence="7" id="KW-0333">Golgi apparatus</keyword>
<dbReference type="GO" id="GO:0000139">
    <property type="term" value="C:Golgi membrane"/>
    <property type="evidence" value="ECO:0007669"/>
    <property type="project" value="UniProtKB-SubCell"/>
</dbReference>
<feature type="transmembrane region" description="Helical" evidence="10">
    <location>
        <begin position="347"/>
        <end position="364"/>
    </location>
</feature>
<dbReference type="GO" id="GO:0031201">
    <property type="term" value="C:SNARE complex"/>
    <property type="evidence" value="ECO:0007669"/>
    <property type="project" value="TreeGrafter"/>
</dbReference>
<dbReference type="GO" id="GO:0048278">
    <property type="term" value="P:vesicle docking"/>
    <property type="evidence" value="ECO:0007669"/>
    <property type="project" value="TreeGrafter"/>
</dbReference>
<dbReference type="InterPro" id="IPR045242">
    <property type="entry name" value="Syntaxin"/>
</dbReference>
<dbReference type="GO" id="GO:0005484">
    <property type="term" value="F:SNAP receptor activity"/>
    <property type="evidence" value="ECO:0007669"/>
    <property type="project" value="TreeGrafter"/>
</dbReference>
<protein>
    <submittedName>
        <fullName evidence="12">Syntaxin-16</fullName>
    </submittedName>
</protein>
<reference evidence="14" key="1">
    <citation type="journal article" date="2020" name="PLoS Negl. Trop. Dis.">
        <title>High-quality nuclear genome for Sarcoptes scabiei-A critical resource for a neglected parasite.</title>
        <authorList>
            <person name="Korhonen P.K."/>
            <person name="Gasser R.B."/>
            <person name="Ma G."/>
            <person name="Wang T."/>
            <person name="Stroehlein A.J."/>
            <person name="Young N.D."/>
            <person name="Ang C.S."/>
            <person name="Fernando D.D."/>
            <person name="Lu H.C."/>
            <person name="Taylor S."/>
            <person name="Reynolds S.L."/>
            <person name="Mofiz E."/>
            <person name="Najaraj S.H."/>
            <person name="Gowda H."/>
            <person name="Madugundu A."/>
            <person name="Renuse S."/>
            <person name="Holt D."/>
            <person name="Pandey A."/>
            <person name="Papenfuss A.T."/>
            <person name="Fischer K."/>
        </authorList>
    </citation>
    <scope>NUCLEOTIDE SEQUENCE [LARGE SCALE GENOMIC DNA]</scope>
</reference>
<dbReference type="PROSITE" id="PS50192">
    <property type="entry name" value="T_SNARE"/>
    <property type="match status" value="1"/>
</dbReference>
<comment type="subcellular location">
    <subcellularLocation>
        <location evidence="1">Golgi apparatus membrane</location>
        <topology evidence="1">Single-pass type IV membrane protein</topology>
    </subcellularLocation>
</comment>
<dbReference type="SMART" id="SM00397">
    <property type="entry name" value="t_SNARE"/>
    <property type="match status" value="1"/>
</dbReference>
<evidence type="ECO:0000256" key="9">
    <source>
        <dbReference type="ARBA" id="ARBA00023136"/>
    </source>
</evidence>
<keyword evidence="9 10" id="KW-0472">Membrane</keyword>
<proteinExistence type="inferred from homology"/>
<keyword evidence="5" id="KW-0653">Protein transport</keyword>
<dbReference type="CDD" id="cd15845">
    <property type="entry name" value="SNARE_syntaxin16"/>
    <property type="match status" value="1"/>
</dbReference>
<gene>
    <name evidence="12" type="ORF">SSS_1638</name>
</gene>
<dbReference type="GO" id="GO:0006906">
    <property type="term" value="P:vesicle fusion"/>
    <property type="evidence" value="ECO:0007669"/>
    <property type="project" value="TreeGrafter"/>
</dbReference>
<evidence type="ECO:0000256" key="6">
    <source>
        <dbReference type="ARBA" id="ARBA00022989"/>
    </source>
</evidence>
<evidence type="ECO:0000259" key="11">
    <source>
        <dbReference type="PROSITE" id="PS50192"/>
    </source>
</evidence>
<feature type="domain" description="T-SNARE coiled-coil homology" evidence="11">
    <location>
        <begin position="273"/>
        <end position="335"/>
    </location>
</feature>
<dbReference type="Proteomes" id="UP000070412">
    <property type="component" value="Unassembled WGS sequence"/>
</dbReference>
<evidence type="ECO:0000256" key="4">
    <source>
        <dbReference type="ARBA" id="ARBA00022692"/>
    </source>
</evidence>
<reference evidence="12" key="2">
    <citation type="submission" date="2020-01" db="EMBL/GenBank/DDBJ databases">
        <authorList>
            <person name="Korhonen P.K.K."/>
            <person name="Guangxu M.G."/>
            <person name="Wang T.W."/>
            <person name="Stroehlein A.J.S."/>
            <person name="Young N.D."/>
            <person name="Ang C.-S.A."/>
            <person name="Fernando D.W.F."/>
            <person name="Lu H.L."/>
            <person name="Taylor S.T."/>
            <person name="Ehtesham M.E.M."/>
            <person name="Najaraj S.H.N."/>
            <person name="Harsha G.H.G."/>
            <person name="Madugundu A.M."/>
            <person name="Renuse S.R."/>
            <person name="Holt D.H."/>
            <person name="Pandey A.P."/>
            <person name="Papenfuss A.P."/>
            <person name="Gasser R.B.G."/>
            <person name="Fischer K.F."/>
        </authorList>
    </citation>
    <scope>NUCLEOTIDE SEQUENCE</scope>
    <source>
        <strain evidence="12">SSS_KF_BRIS2020</strain>
    </source>
</reference>
<dbReference type="SUPFAM" id="SSF47661">
    <property type="entry name" value="t-snare proteins"/>
    <property type="match status" value="1"/>
</dbReference>
<evidence type="ECO:0000256" key="7">
    <source>
        <dbReference type="ARBA" id="ARBA00023034"/>
    </source>
</evidence>
<evidence type="ECO:0000256" key="3">
    <source>
        <dbReference type="ARBA" id="ARBA00022448"/>
    </source>
</evidence>
<dbReference type="GO" id="GO:0000149">
    <property type="term" value="F:SNARE binding"/>
    <property type="evidence" value="ECO:0007669"/>
    <property type="project" value="TreeGrafter"/>
</dbReference>
<keyword evidence="4 10" id="KW-0812">Transmembrane</keyword>
<evidence type="ECO:0000313" key="13">
    <source>
        <dbReference type="EnsemblMetazoa" id="KAF7488450.1"/>
    </source>
</evidence>
<dbReference type="InterPro" id="IPR000727">
    <property type="entry name" value="T_SNARE_dom"/>
</dbReference>
<keyword evidence="14" id="KW-1185">Reference proteome</keyword>
<evidence type="ECO:0000256" key="8">
    <source>
        <dbReference type="ARBA" id="ARBA00023054"/>
    </source>
</evidence>
<organism evidence="12">
    <name type="scientific">Sarcoptes scabiei</name>
    <name type="common">Itch mite</name>
    <name type="synonym">Acarus scabiei</name>
    <dbReference type="NCBI Taxonomy" id="52283"/>
    <lineage>
        <taxon>Eukaryota</taxon>
        <taxon>Metazoa</taxon>
        <taxon>Ecdysozoa</taxon>
        <taxon>Arthropoda</taxon>
        <taxon>Chelicerata</taxon>
        <taxon>Arachnida</taxon>
        <taxon>Acari</taxon>
        <taxon>Acariformes</taxon>
        <taxon>Sarcoptiformes</taxon>
        <taxon>Astigmata</taxon>
        <taxon>Psoroptidia</taxon>
        <taxon>Sarcoptoidea</taxon>
        <taxon>Sarcoptidae</taxon>
        <taxon>Sarcoptinae</taxon>
        <taxon>Sarcoptes</taxon>
    </lineage>
</organism>
<name>A0A834R2E5_SARSC</name>
<dbReference type="PANTHER" id="PTHR19957">
    <property type="entry name" value="SYNTAXIN"/>
    <property type="match status" value="1"/>
</dbReference>
<dbReference type="EnsemblMetazoa" id="SSS_1638s_mrna">
    <property type="protein sequence ID" value="KAF7488450.1"/>
    <property type="gene ID" value="SSS_1638"/>
</dbReference>
<comment type="similarity">
    <text evidence="2">Belongs to the syntaxin family.</text>
</comment>
<dbReference type="AlphaFoldDB" id="A0A834R2E5"/>